<gene>
    <name evidence="8" type="ORF">SAMN02745168_2274</name>
</gene>
<evidence type="ECO:0000256" key="4">
    <source>
        <dbReference type="ARBA" id="ARBA00022989"/>
    </source>
</evidence>
<dbReference type="EMBL" id="FWXW01000005">
    <property type="protein sequence ID" value="SMC73490.1"/>
    <property type="molecule type" value="Genomic_DNA"/>
</dbReference>
<evidence type="ECO:0000313" key="8">
    <source>
        <dbReference type="EMBL" id="SMC73490.1"/>
    </source>
</evidence>
<keyword evidence="4 6" id="KW-1133">Transmembrane helix</keyword>
<organism evidence="8 9">
    <name type="scientific">Papillibacter cinnamivorans DSM 12816</name>
    <dbReference type="NCBI Taxonomy" id="1122930"/>
    <lineage>
        <taxon>Bacteria</taxon>
        <taxon>Bacillati</taxon>
        <taxon>Bacillota</taxon>
        <taxon>Clostridia</taxon>
        <taxon>Eubacteriales</taxon>
        <taxon>Oscillospiraceae</taxon>
        <taxon>Papillibacter</taxon>
    </lineage>
</organism>
<dbReference type="AlphaFoldDB" id="A0A1W2BKZ3"/>
<dbReference type="Proteomes" id="UP000192790">
    <property type="component" value="Unassembled WGS sequence"/>
</dbReference>
<protein>
    <submittedName>
        <fullName evidence="8">Putative flippase GtrA (Transmembrane translocase of bactoprenol-linked glucose)</fullName>
    </submittedName>
</protein>
<evidence type="ECO:0000313" key="9">
    <source>
        <dbReference type="Proteomes" id="UP000192790"/>
    </source>
</evidence>
<evidence type="ECO:0000256" key="6">
    <source>
        <dbReference type="SAM" id="Phobius"/>
    </source>
</evidence>
<evidence type="ECO:0000256" key="1">
    <source>
        <dbReference type="ARBA" id="ARBA00004141"/>
    </source>
</evidence>
<dbReference type="Pfam" id="PF04138">
    <property type="entry name" value="GtrA_DPMS_TM"/>
    <property type="match status" value="1"/>
</dbReference>
<evidence type="ECO:0000256" key="3">
    <source>
        <dbReference type="ARBA" id="ARBA00022692"/>
    </source>
</evidence>
<feature type="transmembrane region" description="Helical" evidence="6">
    <location>
        <begin position="110"/>
        <end position="131"/>
    </location>
</feature>
<proteinExistence type="inferred from homology"/>
<comment type="similarity">
    <text evidence="2">Belongs to the GtrA family.</text>
</comment>
<dbReference type="STRING" id="1122930.SAMN02745168_2274"/>
<evidence type="ECO:0000256" key="5">
    <source>
        <dbReference type="ARBA" id="ARBA00023136"/>
    </source>
</evidence>
<evidence type="ECO:0000256" key="2">
    <source>
        <dbReference type="ARBA" id="ARBA00009399"/>
    </source>
</evidence>
<dbReference type="RefSeq" id="WP_200809705.1">
    <property type="nucleotide sequence ID" value="NZ_FWXW01000005.1"/>
</dbReference>
<accession>A0A1W2BKZ3</accession>
<feature type="domain" description="GtrA/DPMS transmembrane" evidence="7">
    <location>
        <begin position="23"/>
        <end position="137"/>
    </location>
</feature>
<reference evidence="8 9" key="1">
    <citation type="submission" date="2017-04" db="EMBL/GenBank/DDBJ databases">
        <authorList>
            <person name="Afonso C.L."/>
            <person name="Miller P.J."/>
            <person name="Scott M.A."/>
            <person name="Spackman E."/>
            <person name="Goraichik I."/>
            <person name="Dimitrov K.M."/>
            <person name="Suarez D.L."/>
            <person name="Swayne D.E."/>
        </authorList>
    </citation>
    <scope>NUCLEOTIDE SEQUENCE [LARGE SCALE GENOMIC DNA]</scope>
    <source>
        <strain evidence="8 9">DSM 12816</strain>
    </source>
</reference>
<comment type="subcellular location">
    <subcellularLocation>
        <location evidence="1">Membrane</location>
        <topology evidence="1">Multi-pass membrane protein</topology>
    </subcellularLocation>
</comment>
<dbReference type="PANTHER" id="PTHR38459">
    <property type="entry name" value="PROPHAGE BACTOPRENOL-LINKED GLUCOSE TRANSLOCASE HOMOLOG"/>
    <property type="match status" value="1"/>
</dbReference>
<sequence length="151" mass="17400">MINRLKVRLKTKEGKNRILELIRFGINGGISFFVDYVILYILTKYAGIYYLVSSCISFSISMVVNYVICFVWVFRGEKNKGARTTTIFVATSAMGLGMNQVLMWSMVRLIGFHFMLAKLFSANIIWFWNYFTKRRAVYSLPPGADPPAEKH</sequence>
<evidence type="ECO:0000259" key="7">
    <source>
        <dbReference type="Pfam" id="PF04138"/>
    </source>
</evidence>
<feature type="transmembrane region" description="Helical" evidence="6">
    <location>
        <begin position="48"/>
        <end position="74"/>
    </location>
</feature>
<dbReference type="PANTHER" id="PTHR38459:SF1">
    <property type="entry name" value="PROPHAGE BACTOPRENOL-LINKED GLUCOSE TRANSLOCASE HOMOLOG"/>
    <property type="match status" value="1"/>
</dbReference>
<dbReference type="GO" id="GO:0000271">
    <property type="term" value="P:polysaccharide biosynthetic process"/>
    <property type="evidence" value="ECO:0007669"/>
    <property type="project" value="InterPro"/>
</dbReference>
<keyword evidence="3 6" id="KW-0812">Transmembrane</keyword>
<feature type="transmembrane region" description="Helical" evidence="6">
    <location>
        <begin position="21"/>
        <end position="42"/>
    </location>
</feature>
<feature type="transmembrane region" description="Helical" evidence="6">
    <location>
        <begin position="86"/>
        <end position="104"/>
    </location>
</feature>
<dbReference type="InterPro" id="IPR051401">
    <property type="entry name" value="GtrA_CellWall_Glycosyl"/>
</dbReference>
<dbReference type="InterPro" id="IPR007267">
    <property type="entry name" value="GtrA_DPMS_TM"/>
</dbReference>
<dbReference type="GO" id="GO:0005886">
    <property type="term" value="C:plasma membrane"/>
    <property type="evidence" value="ECO:0007669"/>
    <property type="project" value="TreeGrafter"/>
</dbReference>
<keyword evidence="9" id="KW-1185">Reference proteome</keyword>
<name>A0A1W2BKZ3_9FIRM</name>
<keyword evidence="5 6" id="KW-0472">Membrane</keyword>